<proteinExistence type="predicted"/>
<accession>K9VSY1</accession>
<dbReference type="Proteomes" id="UP000010478">
    <property type="component" value="Plasmid pOSC7112.01"/>
</dbReference>
<feature type="compositionally biased region" description="Polar residues" evidence="1">
    <location>
        <begin position="296"/>
        <end position="314"/>
    </location>
</feature>
<name>K9VSY1_9CYAN</name>
<dbReference type="HOGENOM" id="CLU_022309_3_1_3"/>
<sequence>MIGKQKIGKTFTPLLNYLFSKEGASLIGGNMVGENVQELAAEFLFSKQLNPRVEKPVYHATLSVPDGEYIPDAKWRAIALDYLEGMGLDKNLFAIIRHTDRDHDHIHIAASRIKLDEQGTCVSDSWNYLRSEKLIQELEEKYDLTPASRSFDKERRSPTTGEHRRLARTGEISTREQLQTALDRATTDSPALALLIDRLVEQGISVKIEPTPAGELGISYKLGNIAFSGTHLGKAYTFKGLQKYRGVTYSANTDINVEAIPPLQERELNEILETENSKPNSDANNDSDADDCGEMRNSSIESNSSPIYWQTYSNIDRPEREGSSTGTSSETDKDSLISESEDVGKPDSPNERETSGFDSLNWESVRSNLIENACLPVELIDLLHDRGWIDADSLNRPVFQLRTLAGEYRGTCTLDANGKFSIDSHEEGSHQGGDNSEKGVFWIAVQNNIERAIIASNPVELLSVIALDPDFNKRPTLYLSIDAVSSLPTGFLKEVETIVVGFKGDRDGDRLSKEIIETFPQSKRINPGFAGWNAILASQEQENENAFNDRDEAIDRNFGIILD</sequence>
<evidence type="ECO:0000259" key="2">
    <source>
        <dbReference type="Pfam" id="PF03432"/>
    </source>
</evidence>
<protein>
    <submittedName>
        <fullName evidence="3">Relaxase/mobilization nuclease family protein</fullName>
    </submittedName>
</protein>
<dbReference type="InterPro" id="IPR005094">
    <property type="entry name" value="Endonuclease_MobA/VirD2"/>
</dbReference>
<dbReference type="KEGG" id="oni:Osc7112_6442"/>
<feature type="domain" description="MobA/VirD2-like nuclease" evidence="2">
    <location>
        <begin position="21"/>
        <end position="144"/>
    </location>
</feature>
<gene>
    <name evidence="3" type="ORF">Osc7112_6442</name>
</gene>
<evidence type="ECO:0000313" key="4">
    <source>
        <dbReference type="Proteomes" id="UP000010478"/>
    </source>
</evidence>
<keyword evidence="3" id="KW-0614">Plasmid</keyword>
<keyword evidence="4" id="KW-1185">Reference proteome</keyword>
<evidence type="ECO:0000256" key="1">
    <source>
        <dbReference type="SAM" id="MobiDB-lite"/>
    </source>
</evidence>
<organism evidence="3 4">
    <name type="scientific">Phormidium nigroviride PCC 7112</name>
    <dbReference type="NCBI Taxonomy" id="179408"/>
    <lineage>
        <taxon>Bacteria</taxon>
        <taxon>Bacillati</taxon>
        <taxon>Cyanobacteriota</taxon>
        <taxon>Cyanophyceae</taxon>
        <taxon>Oscillatoriophycideae</taxon>
        <taxon>Oscillatoriales</taxon>
        <taxon>Oscillatoriaceae</taxon>
        <taxon>Phormidium</taxon>
    </lineage>
</organism>
<dbReference type="Pfam" id="PF03432">
    <property type="entry name" value="Relaxase"/>
    <property type="match status" value="1"/>
</dbReference>
<dbReference type="OrthoDB" id="423968at2"/>
<dbReference type="AlphaFoldDB" id="K9VSY1"/>
<geneLocation type="plasmid" evidence="3 4">
    <name>pOSC7112.01</name>
</geneLocation>
<reference evidence="3 4" key="1">
    <citation type="submission" date="2012-05" db="EMBL/GenBank/DDBJ databases">
        <title>Finished plasmid 1 of genome of Oscillatoria sp. PCC 7112.</title>
        <authorList>
            <consortium name="US DOE Joint Genome Institute"/>
            <person name="Gugger M."/>
            <person name="Coursin T."/>
            <person name="Rippka R."/>
            <person name="Tandeau De Marsac N."/>
            <person name="Huntemann M."/>
            <person name="Wei C.-L."/>
            <person name="Han J."/>
            <person name="Detter J.C."/>
            <person name="Han C."/>
            <person name="Tapia R."/>
            <person name="Davenport K."/>
            <person name="Daligault H."/>
            <person name="Erkkila T."/>
            <person name="Gu W."/>
            <person name="Munk A.C.C."/>
            <person name="Teshima H."/>
            <person name="Xu Y."/>
            <person name="Chain P."/>
            <person name="Chen A."/>
            <person name="Krypides N."/>
            <person name="Mavromatis K."/>
            <person name="Markowitz V."/>
            <person name="Szeto E."/>
            <person name="Ivanova N."/>
            <person name="Mikhailova N."/>
            <person name="Ovchinnikova G."/>
            <person name="Pagani I."/>
            <person name="Pati A."/>
            <person name="Goodwin L."/>
            <person name="Peters L."/>
            <person name="Pitluck S."/>
            <person name="Woyke T."/>
            <person name="Kerfeld C."/>
        </authorList>
    </citation>
    <scope>NUCLEOTIDE SEQUENCE [LARGE SCALE GENOMIC DNA]</scope>
    <source>
        <strain evidence="3 4">PCC 7112</strain>
        <plasmid evidence="3 4">pOSC7112.01</plasmid>
    </source>
</reference>
<feature type="compositionally biased region" description="Basic and acidic residues" evidence="1">
    <location>
        <begin position="330"/>
        <end position="355"/>
    </location>
</feature>
<dbReference type="RefSeq" id="WP_015211764.1">
    <property type="nucleotide sequence ID" value="NC_019763.1"/>
</dbReference>
<evidence type="ECO:0000313" key="3">
    <source>
        <dbReference type="EMBL" id="AFZ10592.1"/>
    </source>
</evidence>
<dbReference type="EMBL" id="CP003615">
    <property type="protein sequence ID" value="AFZ10592.1"/>
    <property type="molecule type" value="Genomic_DNA"/>
</dbReference>
<feature type="region of interest" description="Disordered" evidence="1">
    <location>
        <begin position="274"/>
        <end position="357"/>
    </location>
</feature>